<comment type="caution">
    <text evidence="9">The sequence shown here is derived from an EMBL/GenBank/DDBJ whole genome shotgun (WGS) entry which is preliminary data.</text>
</comment>
<reference evidence="9" key="2">
    <citation type="submission" date="2023-04" db="EMBL/GenBank/DDBJ databases">
        <authorList>
            <person name="Bruccoleri R.E."/>
            <person name="Oakeley E.J."/>
            <person name="Faust A.-M."/>
            <person name="Dessus-Babus S."/>
            <person name="Altorfer M."/>
            <person name="Burckhardt D."/>
            <person name="Oertli M."/>
            <person name="Naumann U."/>
            <person name="Petersen F."/>
            <person name="Wong J."/>
        </authorList>
    </citation>
    <scope>NUCLEOTIDE SEQUENCE</scope>
    <source>
        <strain evidence="9">GSM-AAB239-AS_SAM_17_03QT</strain>
        <tissue evidence="9">Leaf</tissue>
    </source>
</reference>
<evidence type="ECO:0000313" key="9">
    <source>
        <dbReference type="EMBL" id="KAJ6790678.1"/>
    </source>
</evidence>
<dbReference type="EMBL" id="JANAVB010045020">
    <property type="protein sequence ID" value="KAJ6790678.1"/>
    <property type="molecule type" value="Genomic_DNA"/>
</dbReference>
<dbReference type="GO" id="GO:0008270">
    <property type="term" value="F:zinc ion binding"/>
    <property type="evidence" value="ECO:0007669"/>
    <property type="project" value="UniProtKB-UniRule"/>
</dbReference>
<evidence type="ECO:0000256" key="6">
    <source>
        <dbReference type="RuleBase" id="RU367018"/>
    </source>
</evidence>
<dbReference type="InterPro" id="IPR004330">
    <property type="entry name" value="FAR1_DNA_bnd_dom"/>
</dbReference>
<dbReference type="Proteomes" id="UP001140949">
    <property type="component" value="Unassembled WGS sequence"/>
</dbReference>
<evidence type="ECO:0000256" key="7">
    <source>
        <dbReference type="SAM" id="MobiDB-lite"/>
    </source>
</evidence>
<evidence type="ECO:0000256" key="3">
    <source>
        <dbReference type="ARBA" id="ARBA00022771"/>
    </source>
</evidence>
<dbReference type="AlphaFoldDB" id="A0AAX6DG20"/>
<dbReference type="InterPro" id="IPR018289">
    <property type="entry name" value="MULE_transposase_dom"/>
</dbReference>
<dbReference type="InterPro" id="IPR006564">
    <property type="entry name" value="Znf_PMZ"/>
</dbReference>
<dbReference type="Pfam" id="PF04434">
    <property type="entry name" value="SWIM"/>
    <property type="match status" value="1"/>
</dbReference>
<dbReference type="PANTHER" id="PTHR31669">
    <property type="entry name" value="PROTEIN FAR1-RELATED SEQUENCE 10-RELATED"/>
    <property type="match status" value="1"/>
</dbReference>
<evidence type="ECO:0000259" key="8">
    <source>
        <dbReference type="PROSITE" id="PS50966"/>
    </source>
</evidence>
<dbReference type="GO" id="GO:0006355">
    <property type="term" value="P:regulation of DNA-templated transcription"/>
    <property type="evidence" value="ECO:0007669"/>
    <property type="project" value="UniProtKB-UniRule"/>
</dbReference>
<feature type="region of interest" description="Disordered" evidence="7">
    <location>
        <begin position="125"/>
        <end position="144"/>
    </location>
</feature>
<keyword evidence="2 6" id="KW-0479">Metal-binding</keyword>
<organism evidence="9 10">
    <name type="scientific">Iris pallida</name>
    <name type="common">Sweet iris</name>
    <dbReference type="NCBI Taxonomy" id="29817"/>
    <lineage>
        <taxon>Eukaryota</taxon>
        <taxon>Viridiplantae</taxon>
        <taxon>Streptophyta</taxon>
        <taxon>Embryophyta</taxon>
        <taxon>Tracheophyta</taxon>
        <taxon>Spermatophyta</taxon>
        <taxon>Magnoliopsida</taxon>
        <taxon>Liliopsida</taxon>
        <taxon>Asparagales</taxon>
        <taxon>Iridaceae</taxon>
        <taxon>Iridoideae</taxon>
        <taxon>Irideae</taxon>
        <taxon>Iris</taxon>
    </lineage>
</organism>
<accession>A0AAX6DG20</accession>
<dbReference type="InterPro" id="IPR007527">
    <property type="entry name" value="Znf_SWIM"/>
</dbReference>
<evidence type="ECO:0000256" key="1">
    <source>
        <dbReference type="ARBA" id="ARBA00005889"/>
    </source>
</evidence>
<dbReference type="PROSITE" id="PS50966">
    <property type="entry name" value="ZF_SWIM"/>
    <property type="match status" value="1"/>
</dbReference>
<comment type="similarity">
    <text evidence="1 6">Belongs to the FHY3/FAR1 family.</text>
</comment>
<evidence type="ECO:0000256" key="5">
    <source>
        <dbReference type="PROSITE-ProRule" id="PRU00325"/>
    </source>
</evidence>
<comment type="subcellular location">
    <subcellularLocation>
        <location evidence="6">Nucleus</location>
    </subcellularLocation>
</comment>
<dbReference type="InterPro" id="IPR031052">
    <property type="entry name" value="FHY3/FAR1"/>
</dbReference>
<keyword evidence="3 5" id="KW-0863">Zinc-finger</keyword>
<comment type="function">
    <text evidence="6">Putative transcription activator involved in regulating light control of development.</text>
</comment>
<evidence type="ECO:0000256" key="4">
    <source>
        <dbReference type="ARBA" id="ARBA00022833"/>
    </source>
</evidence>
<sequence>MSESTEQPCPSMEVADDDSGVPKIDMVFESDEKAYHFYCLYGKEMGFGVRKHYVKRRSSGLVYSRIFCCYKEGVSKASKEGSNPRPDARTGCHAHITVRLMEDGRYRVSEFEPNHNHELVARAPEAATESTDGSEMALEPSKKKVGRDSVARAALKSYKRLKCLTSAESVMRHVQQRAQEAHSDMPATSEGGTGNWVPSVDMEFEDDHEAHAFYINYAARTGFNVRKNLVKKRASGVVFSRNYCCHKEGYSKKVGNPKPRDRTGCPASMTIKITKNGRYRVTDFEPKHNHALTIPTKANLLKWQWGKGLIKGPGELLDLVADRRVTPKYNEQVNGQEESCQHSKFLPVDLKNYIPSKRMNAAMVGDVGAVLQYMQEKQAEDPAFYYALQLDQDDRLANVFWTDVKSKVEFEYFDDVLTFDTSHTLNEYTRPFVQFIGVNHHKQAIIFGAALLYDETMESFKWLFEAFKTAMHGKQPKVILTDRSEAMSSAIAAVFPGTTHRLCAWQIYNNAAKHLNFVFQGSTTFTKDFSRCLYEIEEEEEFLKEWKLLLGMYDLHTNIWLAKLYGDREKWSLAYGRETFCADIISTLVKENMNSALKEYLDLGKNLFDFFKHYESIVNQQRHAELQADFHSRQSMVKVPALRMLKQVATAYTPAVFKIFQTEFDLSVDCMVFNCGQVGTVFEYKVTVDDHPKEYLVRFDSSDSTIFCSCKKFEFTGIQCRHVLKVLDIINIKVLPPQYILRRWTKDAKSVTVGSIPELAVDGDCRSSLAKRYGSLCSLLNKIAVKAAETMESHMFIENISDQLMDQVCKILQKTPPERPPS</sequence>
<dbReference type="GO" id="GO:0005634">
    <property type="term" value="C:nucleus"/>
    <property type="evidence" value="ECO:0007669"/>
    <property type="project" value="UniProtKB-SubCell"/>
</dbReference>
<feature type="domain" description="SWIM-type" evidence="8">
    <location>
        <begin position="695"/>
        <end position="731"/>
    </location>
</feature>
<dbReference type="PANTHER" id="PTHR31669:SF281">
    <property type="entry name" value="PROTEIN FAR1-RELATED SEQUENCE"/>
    <property type="match status" value="1"/>
</dbReference>
<keyword evidence="6" id="KW-0539">Nucleus</keyword>
<evidence type="ECO:0000313" key="10">
    <source>
        <dbReference type="Proteomes" id="UP001140949"/>
    </source>
</evidence>
<reference evidence="9" key="1">
    <citation type="journal article" date="2023" name="GigaByte">
        <title>Genome assembly of the bearded iris, Iris pallida Lam.</title>
        <authorList>
            <person name="Bruccoleri R.E."/>
            <person name="Oakeley E.J."/>
            <person name="Faust A.M.E."/>
            <person name="Altorfer M."/>
            <person name="Dessus-Babus S."/>
            <person name="Burckhardt D."/>
            <person name="Oertli M."/>
            <person name="Naumann U."/>
            <person name="Petersen F."/>
            <person name="Wong J."/>
        </authorList>
    </citation>
    <scope>NUCLEOTIDE SEQUENCE</scope>
    <source>
        <strain evidence="9">GSM-AAB239-AS_SAM_17_03QT</strain>
    </source>
</reference>
<dbReference type="SMART" id="SM00575">
    <property type="entry name" value="ZnF_PMZ"/>
    <property type="match status" value="1"/>
</dbReference>
<protein>
    <recommendedName>
        <fullName evidence="6">Protein FAR1-RELATED SEQUENCE</fullName>
    </recommendedName>
</protein>
<dbReference type="Pfam" id="PF10551">
    <property type="entry name" value="MULE"/>
    <property type="match status" value="1"/>
</dbReference>
<gene>
    <name evidence="9" type="ORF">M6B38_247505</name>
</gene>
<proteinExistence type="inferred from homology"/>
<evidence type="ECO:0000256" key="2">
    <source>
        <dbReference type="ARBA" id="ARBA00022723"/>
    </source>
</evidence>
<keyword evidence="10" id="KW-1185">Reference proteome</keyword>
<keyword evidence="4 6" id="KW-0862">Zinc</keyword>
<name>A0AAX6DG20_IRIPA</name>
<dbReference type="Pfam" id="PF03101">
    <property type="entry name" value="FAR1"/>
    <property type="match status" value="2"/>
</dbReference>